<evidence type="ECO:0000259" key="2">
    <source>
        <dbReference type="Pfam" id="PF01939"/>
    </source>
</evidence>
<gene>
    <name evidence="3" type="ORF">QVO10_04470</name>
</gene>
<reference evidence="3" key="2">
    <citation type="submission" date="2024-05" db="EMBL/GenBank/DDBJ databases">
        <title>Identification and characterization of horizontal gene transfer across gut microbiota members of farm animals based on homology search.</title>
        <authorList>
            <person name="Schwarzerova J."/>
            <person name="Nykrynova M."/>
            <person name="Jureckova K."/>
            <person name="Cejkova D."/>
            <person name="Rychlik I."/>
        </authorList>
    </citation>
    <scope>NUCLEOTIDE SEQUENCE</scope>
    <source>
        <strain evidence="3">84_SSukc20</strain>
    </source>
</reference>
<sequence>MVKKYNRIMLGKAGCFADLCRAEGFIGVDFLNEEDLTNNLYEDWHDFNKQYIPIWLNLHPDKKKVAAGLACGNLWTVCKGLQIDDIVLSSNGKGEYYVGRIISNYFYKKGEQLPHRRKVEWLPVIIQRTEMSEQLQRSTGSIGTCCDISSYHDEIEGFINKQSPTSIVATTPDVEDASEFALEKHLEDFLVKNWKFTELGKKYDIYEEDGALVGQQYPTDTGPIDILAISKNKKTMLVIELKRGRASDVVVGQIQRYMGYVQDELLENDQQVKGLIIGLEADNRLKRALSVCSNIDFYRYQIDFKLIKD</sequence>
<comment type="caution">
    <text evidence="3">The sequence shown here is derived from an EMBL/GenBank/DDBJ whole genome shotgun (WGS) entry which is preliminary data.</text>
</comment>
<reference evidence="3" key="1">
    <citation type="submission" date="2023-06" db="EMBL/GenBank/DDBJ databases">
        <authorList>
            <person name="Zeman M."/>
            <person name="Kubasova T."/>
            <person name="Jahodarova E."/>
            <person name="Nykrynova M."/>
            <person name="Rychlik I."/>
        </authorList>
    </citation>
    <scope>NUCLEOTIDE SEQUENCE</scope>
    <source>
        <strain evidence="3">84_SSukc20</strain>
    </source>
</reference>
<name>A0ABT7X3K0_9BACE</name>
<protein>
    <submittedName>
        <fullName evidence="3">Endonuclease NucS</fullName>
    </submittedName>
</protein>
<dbReference type="Proteomes" id="UP001167871">
    <property type="component" value="Unassembled WGS sequence"/>
</dbReference>
<feature type="domain" description="Endonuclease NucS C-terminal" evidence="2">
    <location>
        <begin position="203"/>
        <end position="278"/>
    </location>
</feature>
<dbReference type="InterPro" id="IPR002793">
    <property type="entry name" value="Endonuclease_NucS"/>
</dbReference>
<dbReference type="InterPro" id="IPR011856">
    <property type="entry name" value="tRNA_endonuc-like_dom_sf"/>
</dbReference>
<evidence type="ECO:0000313" key="3">
    <source>
        <dbReference type="EMBL" id="MDN0048647.1"/>
    </source>
</evidence>
<keyword evidence="3" id="KW-0378">Hydrolase</keyword>
<dbReference type="InterPro" id="IPR048301">
    <property type="entry name" value="NucS_C"/>
</dbReference>
<dbReference type="Gene3D" id="3.40.1350.10">
    <property type="match status" value="1"/>
</dbReference>
<dbReference type="EMBL" id="JAUEII010000006">
    <property type="protein sequence ID" value="MDN0048647.1"/>
    <property type="molecule type" value="Genomic_DNA"/>
</dbReference>
<dbReference type="GO" id="GO:0004519">
    <property type="term" value="F:endonuclease activity"/>
    <property type="evidence" value="ECO:0007669"/>
    <property type="project" value="UniProtKB-KW"/>
</dbReference>
<dbReference type="Pfam" id="PF01939">
    <property type="entry name" value="NucS_C"/>
    <property type="match status" value="1"/>
</dbReference>
<keyword evidence="3" id="KW-0540">Nuclease</keyword>
<proteinExistence type="predicted"/>
<evidence type="ECO:0000256" key="1">
    <source>
        <dbReference type="ARBA" id="ARBA00023125"/>
    </source>
</evidence>
<dbReference type="RefSeq" id="WP_301639170.1">
    <property type="nucleotide sequence ID" value="NZ_JAUEII010000006.1"/>
</dbReference>
<keyword evidence="3" id="KW-0255">Endonuclease</keyword>
<evidence type="ECO:0000313" key="4">
    <source>
        <dbReference type="Proteomes" id="UP001167871"/>
    </source>
</evidence>
<organism evidence="3 4">
    <name type="scientific">Bacteroides gallinaceum</name>
    <dbReference type="NCBI Taxonomy" id="1462571"/>
    <lineage>
        <taxon>Bacteria</taxon>
        <taxon>Pseudomonadati</taxon>
        <taxon>Bacteroidota</taxon>
        <taxon>Bacteroidia</taxon>
        <taxon>Bacteroidales</taxon>
        <taxon>Bacteroidaceae</taxon>
        <taxon>Bacteroides</taxon>
    </lineage>
</organism>
<accession>A0ABT7X3K0</accession>
<dbReference type="CDD" id="cd22341">
    <property type="entry name" value="NucS-like"/>
    <property type="match status" value="1"/>
</dbReference>
<keyword evidence="4" id="KW-1185">Reference proteome</keyword>
<keyword evidence="1" id="KW-0238">DNA-binding</keyword>